<accession>W7XDN0</accession>
<dbReference type="Proteomes" id="UP000009168">
    <property type="component" value="Unassembled WGS sequence"/>
</dbReference>
<evidence type="ECO:0000313" key="1">
    <source>
        <dbReference type="EMBL" id="EWS74758.1"/>
    </source>
</evidence>
<sequence>MALNQVQLGIINLSKLLIDERIQKIYLNLELIFYYQILEEYLATKKRQSQFLKHYLIKKRFKLIFNKICQILTNNILKLNAKFFLISQQHFIQTNLSYFIKYFLFHFCKILSLITKHFQKIRQNHLINHQSFLKKILKEFPFC</sequence>
<evidence type="ECO:0000313" key="2">
    <source>
        <dbReference type="Proteomes" id="UP000009168"/>
    </source>
</evidence>
<protein>
    <submittedName>
        <fullName evidence="1">Uncharacterized protein</fullName>
    </submittedName>
</protein>
<dbReference type="EMBL" id="GG662718">
    <property type="protein sequence ID" value="EWS74758.1"/>
    <property type="molecule type" value="Genomic_DNA"/>
</dbReference>
<name>W7XDN0_TETTS</name>
<keyword evidence="2" id="KW-1185">Reference proteome</keyword>
<dbReference type="InParanoid" id="W7XDN0"/>
<dbReference type="AlphaFoldDB" id="W7XDN0"/>
<organism evidence="1 2">
    <name type="scientific">Tetrahymena thermophila (strain SB210)</name>
    <dbReference type="NCBI Taxonomy" id="312017"/>
    <lineage>
        <taxon>Eukaryota</taxon>
        <taxon>Sar</taxon>
        <taxon>Alveolata</taxon>
        <taxon>Ciliophora</taxon>
        <taxon>Intramacronucleata</taxon>
        <taxon>Oligohymenophorea</taxon>
        <taxon>Hymenostomatida</taxon>
        <taxon>Tetrahymenina</taxon>
        <taxon>Tetrahymenidae</taxon>
        <taxon>Tetrahymena</taxon>
    </lineage>
</organism>
<reference evidence="2" key="1">
    <citation type="journal article" date="2006" name="PLoS Biol.">
        <title>Macronuclear genome sequence of the ciliate Tetrahymena thermophila, a model eukaryote.</title>
        <authorList>
            <person name="Eisen J.A."/>
            <person name="Coyne R.S."/>
            <person name="Wu M."/>
            <person name="Wu D."/>
            <person name="Thiagarajan M."/>
            <person name="Wortman J.R."/>
            <person name="Badger J.H."/>
            <person name="Ren Q."/>
            <person name="Amedeo P."/>
            <person name="Jones K.M."/>
            <person name="Tallon L.J."/>
            <person name="Delcher A.L."/>
            <person name="Salzberg S.L."/>
            <person name="Silva J.C."/>
            <person name="Haas B.J."/>
            <person name="Majoros W.H."/>
            <person name="Farzad M."/>
            <person name="Carlton J.M."/>
            <person name="Smith R.K. Jr."/>
            <person name="Garg J."/>
            <person name="Pearlman R.E."/>
            <person name="Karrer K.M."/>
            <person name="Sun L."/>
            <person name="Manning G."/>
            <person name="Elde N.C."/>
            <person name="Turkewitz A.P."/>
            <person name="Asai D.J."/>
            <person name="Wilkes D.E."/>
            <person name="Wang Y."/>
            <person name="Cai H."/>
            <person name="Collins K."/>
            <person name="Stewart B.A."/>
            <person name="Lee S.R."/>
            <person name="Wilamowska K."/>
            <person name="Weinberg Z."/>
            <person name="Ruzzo W.L."/>
            <person name="Wloga D."/>
            <person name="Gaertig J."/>
            <person name="Frankel J."/>
            <person name="Tsao C.-C."/>
            <person name="Gorovsky M.A."/>
            <person name="Keeling P.J."/>
            <person name="Waller R.F."/>
            <person name="Patron N.J."/>
            <person name="Cherry J.M."/>
            <person name="Stover N.A."/>
            <person name="Krieger C.J."/>
            <person name="del Toro C."/>
            <person name="Ryder H.F."/>
            <person name="Williamson S.C."/>
            <person name="Barbeau R.A."/>
            <person name="Hamilton E.P."/>
            <person name="Orias E."/>
        </authorList>
    </citation>
    <scope>NUCLEOTIDE SEQUENCE [LARGE SCALE GENOMIC DNA]</scope>
    <source>
        <strain evidence="2">SB210</strain>
    </source>
</reference>
<gene>
    <name evidence="1" type="ORF">TTHERM_000232999</name>
</gene>
<dbReference type="KEGG" id="tet:TTHERM_000232999"/>
<dbReference type="GeneID" id="24437932"/>
<dbReference type="RefSeq" id="XP_012652759.1">
    <property type="nucleotide sequence ID" value="XM_012797305.1"/>
</dbReference>
<proteinExistence type="predicted"/>